<dbReference type="InterPro" id="IPR047650">
    <property type="entry name" value="Transpos_IS110"/>
</dbReference>
<sequence length="87" mass="10092">SPVEASSGKTSRRRLNRGGDRRANAALYHIALTRTRTDQRTRDYLDRRTAQGNTRREAIRCLKRYIAREVYHLIQQRNPAGQTPRTA</sequence>
<dbReference type="PANTHER" id="PTHR33055:SF16">
    <property type="entry name" value="TRANSPOSASE FOR INSERTION SEQUENCE ELEMENT IS1547"/>
    <property type="match status" value="1"/>
</dbReference>
<comment type="caution">
    <text evidence="3">The sequence shown here is derived from an EMBL/GenBank/DDBJ whole genome shotgun (WGS) entry which is preliminary data.</text>
</comment>
<evidence type="ECO:0000313" key="4">
    <source>
        <dbReference type="Proteomes" id="UP001595912"/>
    </source>
</evidence>
<dbReference type="Pfam" id="PF02371">
    <property type="entry name" value="Transposase_20"/>
    <property type="match status" value="1"/>
</dbReference>
<organism evidence="3 4">
    <name type="scientific">Dactylosporangium cerinum</name>
    <dbReference type="NCBI Taxonomy" id="1434730"/>
    <lineage>
        <taxon>Bacteria</taxon>
        <taxon>Bacillati</taxon>
        <taxon>Actinomycetota</taxon>
        <taxon>Actinomycetes</taxon>
        <taxon>Micromonosporales</taxon>
        <taxon>Micromonosporaceae</taxon>
        <taxon>Dactylosporangium</taxon>
    </lineage>
</organism>
<feature type="domain" description="Transposase IS116/IS110/IS902 C-terminal" evidence="2">
    <location>
        <begin position="1"/>
        <end position="44"/>
    </location>
</feature>
<gene>
    <name evidence="3" type="ORF">ACFPIJ_33155</name>
</gene>
<dbReference type="Proteomes" id="UP001595912">
    <property type="component" value="Unassembled WGS sequence"/>
</dbReference>
<evidence type="ECO:0000313" key="3">
    <source>
        <dbReference type="EMBL" id="MFC5002663.1"/>
    </source>
</evidence>
<feature type="non-terminal residue" evidence="3">
    <location>
        <position position="1"/>
    </location>
</feature>
<accession>A0ABV9W4Y3</accession>
<dbReference type="EMBL" id="JBHSIU010000041">
    <property type="protein sequence ID" value="MFC5002663.1"/>
    <property type="molecule type" value="Genomic_DNA"/>
</dbReference>
<protein>
    <submittedName>
        <fullName evidence="3">Transposase</fullName>
    </submittedName>
</protein>
<evidence type="ECO:0000256" key="1">
    <source>
        <dbReference type="SAM" id="MobiDB-lite"/>
    </source>
</evidence>
<dbReference type="InterPro" id="IPR003346">
    <property type="entry name" value="Transposase_20"/>
</dbReference>
<keyword evidence="4" id="KW-1185">Reference proteome</keyword>
<evidence type="ECO:0000259" key="2">
    <source>
        <dbReference type="Pfam" id="PF02371"/>
    </source>
</evidence>
<reference evidence="4" key="1">
    <citation type="journal article" date="2019" name="Int. J. Syst. Evol. Microbiol.">
        <title>The Global Catalogue of Microorganisms (GCM) 10K type strain sequencing project: providing services to taxonomists for standard genome sequencing and annotation.</title>
        <authorList>
            <consortium name="The Broad Institute Genomics Platform"/>
            <consortium name="The Broad Institute Genome Sequencing Center for Infectious Disease"/>
            <person name="Wu L."/>
            <person name="Ma J."/>
        </authorList>
    </citation>
    <scope>NUCLEOTIDE SEQUENCE [LARGE SCALE GENOMIC DNA]</scope>
    <source>
        <strain evidence="4">CGMCC 4.7152</strain>
    </source>
</reference>
<dbReference type="RefSeq" id="WP_380120906.1">
    <property type="nucleotide sequence ID" value="NZ_JBHSIU010000041.1"/>
</dbReference>
<proteinExistence type="predicted"/>
<feature type="region of interest" description="Disordered" evidence="1">
    <location>
        <begin position="1"/>
        <end position="22"/>
    </location>
</feature>
<name>A0ABV9W4Y3_9ACTN</name>
<dbReference type="PANTHER" id="PTHR33055">
    <property type="entry name" value="TRANSPOSASE FOR INSERTION SEQUENCE ELEMENT IS1111A"/>
    <property type="match status" value="1"/>
</dbReference>